<evidence type="ECO:0000256" key="1">
    <source>
        <dbReference type="SAM" id="Phobius"/>
    </source>
</evidence>
<feature type="transmembrane region" description="Helical" evidence="1">
    <location>
        <begin position="41"/>
        <end position="58"/>
    </location>
</feature>
<keyword evidence="1" id="KW-0812">Transmembrane</keyword>
<sequence length="64" mass="7187">MQALFDYLNDLISLFGYVCGFIVWGVISIFAYHFYPVTTTVVGVVIGIGFLIGCFETVRTRLKT</sequence>
<comment type="caution">
    <text evidence="2">The sequence shown here is derived from an EMBL/GenBank/DDBJ whole genome shotgun (WGS) entry which is preliminary data.</text>
</comment>
<accession>A0A0C1EUH8</accession>
<reference evidence="2 3" key="1">
    <citation type="submission" date="2014-12" db="EMBL/GenBank/DDBJ databases">
        <title>Genome sequence of Morococcus cerebrosus.</title>
        <authorList>
            <person name="Shin S.-K."/>
            <person name="Yi H."/>
        </authorList>
    </citation>
    <scope>NUCLEOTIDE SEQUENCE [LARGE SCALE GENOMIC DNA]</scope>
    <source>
        <strain evidence="2 3">CIP 81.93</strain>
    </source>
</reference>
<protein>
    <submittedName>
        <fullName evidence="2">Uncharacterized protein</fullName>
    </submittedName>
</protein>
<keyword evidence="1" id="KW-0472">Membrane</keyword>
<gene>
    <name evidence="2" type="ORF">MCC93_03230</name>
</gene>
<dbReference type="EMBL" id="JUFZ01000013">
    <property type="protein sequence ID" value="KIC12783.1"/>
    <property type="molecule type" value="Genomic_DNA"/>
</dbReference>
<evidence type="ECO:0000313" key="2">
    <source>
        <dbReference type="EMBL" id="KIC12783.1"/>
    </source>
</evidence>
<name>A0A0C1EUH8_9NEIS</name>
<dbReference type="AlphaFoldDB" id="A0A0C1EUH8"/>
<proteinExistence type="predicted"/>
<dbReference type="Proteomes" id="UP000031390">
    <property type="component" value="Unassembled WGS sequence"/>
</dbReference>
<feature type="transmembrane region" description="Helical" evidence="1">
    <location>
        <begin position="12"/>
        <end position="35"/>
    </location>
</feature>
<evidence type="ECO:0000313" key="3">
    <source>
        <dbReference type="Proteomes" id="UP000031390"/>
    </source>
</evidence>
<organism evidence="2 3">
    <name type="scientific">Morococcus cerebrosus</name>
    <dbReference type="NCBI Taxonomy" id="1056807"/>
    <lineage>
        <taxon>Bacteria</taxon>
        <taxon>Pseudomonadati</taxon>
        <taxon>Pseudomonadota</taxon>
        <taxon>Betaproteobacteria</taxon>
        <taxon>Neisseriales</taxon>
        <taxon>Neisseriaceae</taxon>
        <taxon>Morococcus</taxon>
    </lineage>
</organism>
<keyword evidence="1" id="KW-1133">Transmembrane helix</keyword>